<comment type="caution">
    <text evidence="3">The sequence shown here is derived from an EMBL/GenBank/DDBJ whole genome shotgun (WGS) entry which is preliminary data.</text>
</comment>
<accession>A0A814TMG9</accession>
<dbReference type="GO" id="GO:0006508">
    <property type="term" value="P:proteolysis"/>
    <property type="evidence" value="ECO:0007669"/>
    <property type="project" value="InterPro"/>
</dbReference>
<sequence>MIIKGTINGTAVEILIDTGAQRSIISEKAVKELELKIYPITNVVKPVGGELIESKITTPVEIET</sequence>
<organism evidence="3 4">
    <name type="scientific">Brachionus calyciflorus</name>
    <dbReference type="NCBI Taxonomy" id="104777"/>
    <lineage>
        <taxon>Eukaryota</taxon>
        <taxon>Metazoa</taxon>
        <taxon>Spiralia</taxon>
        <taxon>Gnathifera</taxon>
        <taxon>Rotifera</taxon>
        <taxon>Eurotatoria</taxon>
        <taxon>Monogononta</taxon>
        <taxon>Pseudotrocha</taxon>
        <taxon>Ploima</taxon>
        <taxon>Brachionidae</taxon>
        <taxon>Brachionus</taxon>
    </lineage>
</organism>
<feature type="non-terminal residue" evidence="3">
    <location>
        <position position="64"/>
    </location>
</feature>
<gene>
    <name evidence="3" type="ORF">OXX778_LOCUS23608</name>
</gene>
<name>A0A814TMG9_9BILA</name>
<evidence type="ECO:0000313" key="4">
    <source>
        <dbReference type="Proteomes" id="UP000663879"/>
    </source>
</evidence>
<dbReference type="Pfam" id="PF13975">
    <property type="entry name" value="gag-asp_proteas"/>
    <property type="match status" value="1"/>
</dbReference>
<proteinExistence type="predicted"/>
<evidence type="ECO:0000259" key="2">
    <source>
        <dbReference type="PROSITE" id="PS50175"/>
    </source>
</evidence>
<evidence type="ECO:0000256" key="1">
    <source>
        <dbReference type="ARBA" id="ARBA00022801"/>
    </source>
</evidence>
<dbReference type="EMBL" id="CAJNOC010014640">
    <property type="protein sequence ID" value="CAF1161795.1"/>
    <property type="molecule type" value="Genomic_DNA"/>
</dbReference>
<dbReference type="Gene3D" id="2.40.70.10">
    <property type="entry name" value="Acid Proteases"/>
    <property type="match status" value="1"/>
</dbReference>
<dbReference type="OrthoDB" id="117285at2759"/>
<dbReference type="Proteomes" id="UP000663879">
    <property type="component" value="Unassembled WGS sequence"/>
</dbReference>
<protein>
    <recommendedName>
        <fullName evidence="2">Peptidase A2 domain-containing protein</fullName>
    </recommendedName>
</protein>
<dbReference type="PROSITE" id="PS50175">
    <property type="entry name" value="ASP_PROT_RETROV"/>
    <property type="match status" value="1"/>
</dbReference>
<reference evidence="3" key="1">
    <citation type="submission" date="2021-02" db="EMBL/GenBank/DDBJ databases">
        <authorList>
            <person name="Nowell W R."/>
        </authorList>
    </citation>
    <scope>NUCLEOTIDE SEQUENCE</scope>
    <source>
        <strain evidence="3">Ploen Becks lab</strain>
    </source>
</reference>
<keyword evidence="4" id="KW-1185">Reference proteome</keyword>
<feature type="domain" description="Peptidase A2" evidence="2">
    <location>
        <begin position="12"/>
        <end position="49"/>
    </location>
</feature>
<dbReference type="InterPro" id="IPR021109">
    <property type="entry name" value="Peptidase_aspartic_dom_sf"/>
</dbReference>
<dbReference type="AlphaFoldDB" id="A0A814TMG9"/>
<keyword evidence="1" id="KW-0378">Hydrolase</keyword>
<dbReference type="InterPro" id="IPR001969">
    <property type="entry name" value="Aspartic_peptidase_AS"/>
</dbReference>
<dbReference type="SUPFAM" id="SSF50630">
    <property type="entry name" value="Acid proteases"/>
    <property type="match status" value="1"/>
</dbReference>
<dbReference type="PROSITE" id="PS00141">
    <property type="entry name" value="ASP_PROTEASE"/>
    <property type="match status" value="1"/>
</dbReference>
<evidence type="ECO:0000313" key="3">
    <source>
        <dbReference type="EMBL" id="CAF1161795.1"/>
    </source>
</evidence>
<dbReference type="GO" id="GO:0004190">
    <property type="term" value="F:aspartic-type endopeptidase activity"/>
    <property type="evidence" value="ECO:0007669"/>
    <property type="project" value="InterPro"/>
</dbReference>
<dbReference type="InterPro" id="IPR001995">
    <property type="entry name" value="Peptidase_A2_cat"/>
</dbReference>